<dbReference type="SUPFAM" id="SSF53597">
    <property type="entry name" value="Dihydrofolate reductase-like"/>
    <property type="match status" value="1"/>
</dbReference>
<dbReference type="EMBL" id="AUZY01010335">
    <property type="protein sequence ID" value="EQD39112.1"/>
    <property type="molecule type" value="Genomic_DNA"/>
</dbReference>
<sequence length="189" mass="20375">HHLWTGDHIFPDAADAYHALRTLLHKPPQPVNVIVTASGAVDLRLPVFASGKVRSVVLTTPAGARHLSSQEPPPSVQILPVGRGQRLSARSILRALPRPGPAPILLLEGGPHLLGDFLSEGLVDELFLTLAPQIAGRDPGTPRLGLVEGKAFAPGHPLWGRLRSLYQAGDHLFLRFRFPTPGKGPRKED</sequence>
<feature type="domain" description="Bacterial bifunctional deaminase-reductase C-terminal" evidence="1">
    <location>
        <begin position="28"/>
        <end position="139"/>
    </location>
</feature>
<protein>
    <submittedName>
        <fullName evidence="2">Bifunctional deaminase-reductase domain protein</fullName>
    </submittedName>
</protein>
<accession>T0Z4R4</accession>
<evidence type="ECO:0000313" key="2">
    <source>
        <dbReference type="EMBL" id="EQD39112.1"/>
    </source>
</evidence>
<dbReference type="Gene3D" id="3.40.430.10">
    <property type="entry name" value="Dihydrofolate Reductase, subunit A"/>
    <property type="match status" value="1"/>
</dbReference>
<dbReference type="GO" id="GO:0009231">
    <property type="term" value="P:riboflavin biosynthetic process"/>
    <property type="evidence" value="ECO:0007669"/>
    <property type="project" value="InterPro"/>
</dbReference>
<reference evidence="2" key="1">
    <citation type="submission" date="2013-08" db="EMBL/GenBank/DDBJ databases">
        <authorList>
            <person name="Mendez C."/>
            <person name="Richter M."/>
            <person name="Ferrer M."/>
            <person name="Sanchez J."/>
        </authorList>
    </citation>
    <scope>NUCLEOTIDE SEQUENCE</scope>
</reference>
<comment type="caution">
    <text evidence="2">The sequence shown here is derived from an EMBL/GenBank/DDBJ whole genome shotgun (WGS) entry which is preliminary data.</text>
</comment>
<organism evidence="2">
    <name type="scientific">mine drainage metagenome</name>
    <dbReference type="NCBI Taxonomy" id="410659"/>
    <lineage>
        <taxon>unclassified sequences</taxon>
        <taxon>metagenomes</taxon>
        <taxon>ecological metagenomes</taxon>
    </lineage>
</organism>
<reference evidence="2" key="2">
    <citation type="journal article" date="2014" name="ISME J.">
        <title>Microbial stratification in low pH oxic and suboxic macroscopic growths along an acid mine drainage.</title>
        <authorList>
            <person name="Mendez-Garcia C."/>
            <person name="Mesa V."/>
            <person name="Sprenger R.R."/>
            <person name="Richter M."/>
            <person name="Diez M.S."/>
            <person name="Solano J."/>
            <person name="Bargiela R."/>
            <person name="Golyshina O.V."/>
            <person name="Manteca A."/>
            <person name="Ramos J.L."/>
            <person name="Gallego J.R."/>
            <person name="Llorente I."/>
            <person name="Martins Dos Santos V.A."/>
            <person name="Jensen O.N."/>
            <person name="Pelaez A.I."/>
            <person name="Sanchez J."/>
            <person name="Ferrer M."/>
        </authorList>
    </citation>
    <scope>NUCLEOTIDE SEQUENCE</scope>
</reference>
<dbReference type="Pfam" id="PF01872">
    <property type="entry name" value="RibD_C"/>
    <property type="match status" value="1"/>
</dbReference>
<proteinExistence type="predicted"/>
<dbReference type="AlphaFoldDB" id="T0Z4R4"/>
<dbReference type="InterPro" id="IPR002734">
    <property type="entry name" value="RibDG_C"/>
</dbReference>
<name>T0Z4R4_9ZZZZ</name>
<evidence type="ECO:0000259" key="1">
    <source>
        <dbReference type="Pfam" id="PF01872"/>
    </source>
</evidence>
<feature type="non-terminal residue" evidence="2">
    <location>
        <position position="1"/>
    </location>
</feature>
<gene>
    <name evidence="2" type="ORF">B1B_15528</name>
</gene>
<dbReference type="GO" id="GO:0008703">
    <property type="term" value="F:5-amino-6-(5-phosphoribosylamino)uracil reductase activity"/>
    <property type="evidence" value="ECO:0007669"/>
    <property type="project" value="InterPro"/>
</dbReference>
<dbReference type="InterPro" id="IPR024072">
    <property type="entry name" value="DHFR-like_dom_sf"/>
</dbReference>